<keyword evidence="5" id="KW-0472">Membrane</keyword>
<proteinExistence type="inferred from homology"/>
<accession>A0A1M6IUZ4</accession>
<feature type="domain" description="ABC transporter substrate-binding protein PnrA-like" evidence="7">
    <location>
        <begin position="38"/>
        <end position="356"/>
    </location>
</feature>
<dbReference type="SUPFAM" id="SSF53822">
    <property type="entry name" value="Periplasmic binding protein-like I"/>
    <property type="match status" value="1"/>
</dbReference>
<evidence type="ECO:0000313" key="8">
    <source>
        <dbReference type="EMBL" id="SHJ38267.1"/>
    </source>
</evidence>
<dbReference type="InterPro" id="IPR028082">
    <property type="entry name" value="Peripla_BP_I"/>
</dbReference>
<dbReference type="PANTHER" id="PTHR34296">
    <property type="entry name" value="TRANSCRIPTIONAL ACTIVATOR PROTEIN MED"/>
    <property type="match status" value="1"/>
</dbReference>
<evidence type="ECO:0000256" key="6">
    <source>
        <dbReference type="ARBA" id="ARBA00023288"/>
    </source>
</evidence>
<organism evidence="8 9">
    <name type="scientific">Clostridium cavendishii DSM 21758</name>
    <dbReference type="NCBI Taxonomy" id="1121302"/>
    <lineage>
        <taxon>Bacteria</taxon>
        <taxon>Bacillati</taxon>
        <taxon>Bacillota</taxon>
        <taxon>Clostridia</taxon>
        <taxon>Eubacteriales</taxon>
        <taxon>Clostridiaceae</taxon>
        <taxon>Clostridium</taxon>
    </lineage>
</organism>
<gene>
    <name evidence="8" type="ORF">SAMN02745163_01825</name>
</gene>
<evidence type="ECO:0000256" key="4">
    <source>
        <dbReference type="ARBA" id="ARBA00022729"/>
    </source>
</evidence>
<dbReference type="CDD" id="cd06354">
    <property type="entry name" value="PBP1_PrnA-like"/>
    <property type="match status" value="1"/>
</dbReference>
<dbReference type="GO" id="GO:0005886">
    <property type="term" value="C:plasma membrane"/>
    <property type="evidence" value="ECO:0007669"/>
    <property type="project" value="UniProtKB-SubCell"/>
</dbReference>
<reference evidence="8 9" key="1">
    <citation type="submission" date="2016-11" db="EMBL/GenBank/DDBJ databases">
        <authorList>
            <person name="Jaros S."/>
            <person name="Januszkiewicz K."/>
            <person name="Wedrychowicz H."/>
        </authorList>
    </citation>
    <scope>NUCLEOTIDE SEQUENCE [LARGE SCALE GENOMIC DNA]</scope>
    <source>
        <strain evidence="8 9">DSM 21758</strain>
    </source>
</reference>
<dbReference type="InterPro" id="IPR003760">
    <property type="entry name" value="PnrA-like"/>
</dbReference>
<dbReference type="OrthoDB" id="9769871at2"/>
<dbReference type="PANTHER" id="PTHR34296:SF2">
    <property type="entry name" value="ABC TRANSPORTER GUANOSINE-BINDING PROTEIN NUPN"/>
    <property type="match status" value="1"/>
</dbReference>
<dbReference type="AlphaFoldDB" id="A0A1M6IUZ4"/>
<evidence type="ECO:0000256" key="3">
    <source>
        <dbReference type="ARBA" id="ARBA00022475"/>
    </source>
</evidence>
<dbReference type="Gene3D" id="3.40.50.2300">
    <property type="match status" value="2"/>
</dbReference>
<evidence type="ECO:0000259" key="7">
    <source>
        <dbReference type="Pfam" id="PF02608"/>
    </source>
</evidence>
<keyword evidence="6" id="KW-0449">Lipoprotein</keyword>
<comment type="similarity">
    <text evidence="2">Belongs to the BMP lipoprotein family.</text>
</comment>
<dbReference type="Pfam" id="PF02608">
    <property type="entry name" value="Bmp"/>
    <property type="match status" value="1"/>
</dbReference>
<keyword evidence="9" id="KW-1185">Reference proteome</keyword>
<evidence type="ECO:0000256" key="5">
    <source>
        <dbReference type="ARBA" id="ARBA00023136"/>
    </source>
</evidence>
<dbReference type="Proteomes" id="UP000184310">
    <property type="component" value="Unassembled WGS sequence"/>
</dbReference>
<evidence type="ECO:0000256" key="2">
    <source>
        <dbReference type="ARBA" id="ARBA00008610"/>
    </source>
</evidence>
<dbReference type="EMBL" id="FQZB01000008">
    <property type="protein sequence ID" value="SHJ38267.1"/>
    <property type="molecule type" value="Genomic_DNA"/>
</dbReference>
<keyword evidence="4" id="KW-0732">Signal</keyword>
<dbReference type="RefSeq" id="WP_072986368.1">
    <property type="nucleotide sequence ID" value="NZ_FQZB01000008.1"/>
</dbReference>
<evidence type="ECO:0000256" key="1">
    <source>
        <dbReference type="ARBA" id="ARBA00004193"/>
    </source>
</evidence>
<protein>
    <submittedName>
        <fullName evidence="8">Nucleoside-binding protein</fullName>
    </submittedName>
</protein>
<dbReference type="STRING" id="1121302.SAMN02745163_01825"/>
<name>A0A1M6IUZ4_9CLOT</name>
<sequence length="363" mass="39848">MDKRRAITKIASMLVVTSILVNHYKNTKAHTLELEGIRVGMVTDTGTIYDKSFNQATWEGVERAAKEFNLVSTYLKPTQTTETQYLQAIDNLVNSRYNLIVTPGVRFETTIAKAQEKYKDIKFIIVNTTPKSADGKVKIANNTVAILFAEHEAGFLAGVATALQIKEGAVGFMGGMRMPPVQRFNFGFQQGIKYANDNLGTNIELKPENVRYVGAFNNIELSEKLASEMYDRGVKAIFVAAGQSGIGAINEAKKMAFAGKEAWIIGVDRDQYESGTYLGKKSIVLTSAVINLDDATYDVIKAATQGNFEGGKTLIYSVKNDGVGLPKKNPNLSEDTIKKVNEIYEKIKTGDIKVSSEKGNLLD</sequence>
<keyword evidence="3" id="KW-1003">Cell membrane</keyword>
<dbReference type="InterPro" id="IPR050957">
    <property type="entry name" value="BMP_lipoprotein"/>
</dbReference>
<comment type="subcellular location">
    <subcellularLocation>
        <location evidence="1">Cell membrane</location>
        <topology evidence="1">Lipid-anchor</topology>
    </subcellularLocation>
</comment>
<evidence type="ECO:0000313" key="9">
    <source>
        <dbReference type="Proteomes" id="UP000184310"/>
    </source>
</evidence>